<dbReference type="RefSeq" id="WP_072658750.1">
    <property type="nucleotide sequence ID" value="NZ_BDFD01000003.1"/>
</dbReference>
<sequence length="259" mass="29126">MSEIVQFSFALSPRMRAFIEVRDALVCLESAYVTQNTFYWLHSACDLRASLLGDQGRKHVIPEIIGLFQDMKAHLKKLVEDLPHYSGKVQTACDNIDTHIEKLQDGMADACNFLARDALINAHLNNQKKHDWLGHRSCMQQSLKALWKSPDDRTTPLHHALVPLSDAVNTLDSMLNDFVSWSKHIAQAGVGQISPERKISYGLLVIGLPEDEVARGIIPDISGNRLAIRVRFQQWLPGQEPKDVHEDLPYSMMLIPVGA</sequence>
<evidence type="ECO:0000313" key="2">
    <source>
        <dbReference type="Proteomes" id="UP000231632"/>
    </source>
</evidence>
<dbReference type="InterPro" id="IPR036268">
    <property type="entry name" value="ZapD_sf"/>
</dbReference>
<keyword evidence="2" id="KW-1185">Reference proteome</keyword>
<evidence type="ECO:0000313" key="1">
    <source>
        <dbReference type="EMBL" id="GAV19548.1"/>
    </source>
</evidence>
<dbReference type="Gene3D" id="2.60.440.10">
    <property type="entry name" value="YacF-like domains"/>
    <property type="match status" value="1"/>
</dbReference>
<dbReference type="Proteomes" id="UP000231632">
    <property type="component" value="Unassembled WGS sequence"/>
</dbReference>
<gene>
    <name evidence="1" type="ORF">MMIC_P0485</name>
</gene>
<dbReference type="STRING" id="1921010.MMIC_P0485"/>
<organism evidence="1 2">
    <name type="scientific">Mariprofundus micogutta</name>
    <dbReference type="NCBI Taxonomy" id="1921010"/>
    <lineage>
        <taxon>Bacteria</taxon>
        <taxon>Pseudomonadati</taxon>
        <taxon>Pseudomonadota</taxon>
        <taxon>Candidatius Mariprofundia</taxon>
        <taxon>Mariprofundales</taxon>
        <taxon>Mariprofundaceae</taxon>
        <taxon>Mariprofundus</taxon>
    </lineage>
</organism>
<protein>
    <recommendedName>
        <fullName evidence="3">Cell division protein ZapD</fullName>
    </recommendedName>
</protein>
<accession>A0A1L8CKU8</accession>
<dbReference type="InterPro" id="IPR027462">
    <property type="entry name" value="ZapD_C"/>
</dbReference>
<comment type="caution">
    <text evidence="1">The sequence shown here is derived from an EMBL/GenBank/DDBJ whole genome shotgun (WGS) entry which is preliminary data.</text>
</comment>
<dbReference type="OrthoDB" id="5291623at2"/>
<proteinExistence type="predicted"/>
<evidence type="ECO:0008006" key="3">
    <source>
        <dbReference type="Google" id="ProtNLM"/>
    </source>
</evidence>
<name>A0A1L8CKU8_9PROT</name>
<dbReference type="SUPFAM" id="SSF160950">
    <property type="entry name" value="YacF-like"/>
    <property type="match status" value="1"/>
</dbReference>
<dbReference type="AlphaFoldDB" id="A0A1L8CKU8"/>
<reference evidence="1 2" key="1">
    <citation type="journal article" date="2017" name="Arch. Microbiol.">
        <title>Mariprofundus micogutta sp. nov., a novel iron-oxidizing zetaproteobacterium isolated from a deep-sea hydrothermal field at the Bayonnaise knoll of the Izu-Ogasawara arc, and a description of Mariprofundales ord. nov. and Zetaproteobacteria classis nov.</title>
        <authorList>
            <person name="Makita H."/>
            <person name="Tanaka E."/>
            <person name="Mitsunobu S."/>
            <person name="Miyazaki M."/>
            <person name="Nunoura T."/>
            <person name="Uematsu K."/>
            <person name="Takaki Y."/>
            <person name="Nishi S."/>
            <person name="Shimamura S."/>
            <person name="Takai K."/>
        </authorList>
    </citation>
    <scope>NUCLEOTIDE SEQUENCE [LARGE SCALE GENOMIC DNA]</scope>
    <source>
        <strain evidence="1 2">ET2</strain>
    </source>
</reference>
<dbReference type="EMBL" id="BDFD01000003">
    <property type="protein sequence ID" value="GAV19548.1"/>
    <property type="molecule type" value="Genomic_DNA"/>
</dbReference>